<dbReference type="Proteomes" id="UP000185490">
    <property type="component" value="Chromosome"/>
</dbReference>
<evidence type="ECO:0000259" key="2">
    <source>
        <dbReference type="Pfam" id="PF13938"/>
    </source>
</evidence>
<dbReference type="InterPro" id="IPR025251">
    <property type="entry name" value="DUF4213"/>
</dbReference>
<dbReference type="EMBL" id="CP007389">
    <property type="protein sequence ID" value="APT74674.1"/>
    <property type="molecule type" value="Genomic_DNA"/>
</dbReference>
<evidence type="ECO:0008006" key="5">
    <source>
        <dbReference type="Google" id="ProtNLM"/>
    </source>
</evidence>
<sequence length="258" mass="28659">MRISEKLYKKALEYIDNEIYLEDYIIGYGLTSAVLSDNSCGVSYTLREDTLGKCEEFFKCTSSSGNPTSKINVGMKVNEILKIGLFSSDPFTRSVGYATLNAILQNNMKNYEKGDIIEFLEVSFEDIVGIVGKIDPLIEYLKPIVWDVLVFDRNRNGSEEILPDWSIIELLPKCSVVIITGAAVINGTIDWILKYVNTDRIAIVGPSTPLVKDIFPVKILAGVKILDSKKLFKLIAHGAGTKKIVAEKVVEKIVLKEG</sequence>
<dbReference type="Gene3D" id="3.30.390.100">
    <property type="match status" value="1"/>
</dbReference>
<dbReference type="InterPro" id="IPR007161">
    <property type="entry name" value="DUF364"/>
</dbReference>
<reference evidence="3 4" key="1">
    <citation type="submission" date="2014-02" db="EMBL/GenBank/DDBJ databases">
        <title>Diversity of Thermotogales isolates from hydrothermal vents.</title>
        <authorList>
            <person name="Haverkamp T.H.A."/>
            <person name="Lossouarn J."/>
            <person name="Geslin C."/>
            <person name="Nesbo C.L."/>
        </authorList>
    </citation>
    <scope>NUCLEOTIDE SEQUENCE [LARGE SCALE GENOMIC DNA]</scope>
    <source>
        <strain evidence="3 4">431</strain>
    </source>
</reference>
<feature type="domain" description="Putative heavy-metal chelation" evidence="1">
    <location>
        <begin position="115"/>
        <end position="245"/>
    </location>
</feature>
<gene>
    <name evidence="3" type="ORF">BW47_09520</name>
</gene>
<dbReference type="SUPFAM" id="SSF159713">
    <property type="entry name" value="Dhaf3308-like"/>
    <property type="match status" value="1"/>
</dbReference>
<dbReference type="Pfam" id="PF04016">
    <property type="entry name" value="DUF364"/>
    <property type="match status" value="1"/>
</dbReference>
<dbReference type="RefSeq" id="WP_012058003.1">
    <property type="nucleotide sequence ID" value="NZ_CP007389.1"/>
</dbReference>
<evidence type="ECO:0000313" key="3">
    <source>
        <dbReference type="EMBL" id="APT74674.1"/>
    </source>
</evidence>
<keyword evidence="4" id="KW-1185">Reference proteome</keyword>
<protein>
    <recommendedName>
        <fullName evidence="5">Heavy-metal chelation domain-containing protein</fullName>
    </recommendedName>
</protein>
<name>A0ABN4UXD0_9BACT</name>
<evidence type="ECO:0000259" key="1">
    <source>
        <dbReference type="Pfam" id="PF04016"/>
    </source>
</evidence>
<dbReference type="Pfam" id="PF13938">
    <property type="entry name" value="DUF4213"/>
    <property type="match status" value="1"/>
</dbReference>
<organism evidence="3 4">
    <name type="scientific">Thermosipho melanesiensis</name>
    <dbReference type="NCBI Taxonomy" id="46541"/>
    <lineage>
        <taxon>Bacteria</taxon>
        <taxon>Thermotogati</taxon>
        <taxon>Thermotogota</taxon>
        <taxon>Thermotogae</taxon>
        <taxon>Thermotogales</taxon>
        <taxon>Fervidobacteriaceae</taxon>
        <taxon>Thermosipho</taxon>
    </lineage>
</organism>
<accession>A0ABN4UXD0</accession>
<evidence type="ECO:0000313" key="4">
    <source>
        <dbReference type="Proteomes" id="UP000185490"/>
    </source>
</evidence>
<dbReference type="Gene3D" id="3.40.50.11590">
    <property type="match status" value="1"/>
</dbReference>
<feature type="domain" description="DUF4213" evidence="2">
    <location>
        <begin position="8"/>
        <end position="103"/>
    </location>
</feature>
<proteinExistence type="predicted"/>